<evidence type="ECO:0000313" key="2">
    <source>
        <dbReference type="Proteomes" id="UP001204833"/>
    </source>
</evidence>
<evidence type="ECO:0000313" key="1">
    <source>
        <dbReference type="EMBL" id="KAI5957545.1"/>
    </source>
</evidence>
<dbReference type="GeneID" id="76151298"/>
<dbReference type="AlphaFoldDB" id="A0AAD5BE90"/>
<organism evidence="1 2">
    <name type="scientific">Candida theae</name>
    <dbReference type="NCBI Taxonomy" id="1198502"/>
    <lineage>
        <taxon>Eukaryota</taxon>
        <taxon>Fungi</taxon>
        <taxon>Dikarya</taxon>
        <taxon>Ascomycota</taxon>
        <taxon>Saccharomycotina</taxon>
        <taxon>Pichiomycetes</taxon>
        <taxon>Debaryomycetaceae</taxon>
        <taxon>Candida/Lodderomyces clade</taxon>
        <taxon>Candida</taxon>
    </lineage>
</organism>
<reference evidence="1 2" key="1">
    <citation type="journal article" date="2022" name="DNA Res.">
        <title>Genome analysis of five recently described species of the CUG-Ser clade uncovers Candida theae as a new hybrid lineage with pathogenic potential in the Candida parapsilosis species complex.</title>
        <authorList>
            <person name="Mixao V."/>
            <person name="Del Olmo V."/>
            <person name="Hegedusova E."/>
            <person name="Saus E."/>
            <person name="Pryszcz L."/>
            <person name="Cillingova A."/>
            <person name="Nosek J."/>
            <person name="Gabaldon T."/>
        </authorList>
    </citation>
    <scope>NUCLEOTIDE SEQUENCE [LARGE SCALE GENOMIC DNA]</scope>
    <source>
        <strain evidence="1 2">CBS 12239</strain>
    </source>
</reference>
<sequence length="410" mass="46139">MASVIVVDNDLKDSIKEYAQVLDGLNGNTELATKVESLLPTQQDQSITNKKELYTTLQQASTVDTLKKLTDKEFEPTIYLLIHILSELDSVDAVLNNESSPVYNLVLSVNPQQPLSLRDRKSIRSTSVLSILSTIFNLIPSNSKTRIYVIQQILKVIKTSDVEFNAIEDNISANLVNWLQESNASEDEIKSIFWDFIELDTGYSLKSLNFIKSFTHKFAVSEPELTKLIKFALSSKVVDVSFLVNNNVASALKKNTNDKLIQLFTNYVKGEILPTEDISSTDSSLPANFIHQKSRILNLARFFANKSLSPDHDDIVFKYSEIENVSSSIELEELLVEAIKAGVLEGKINQIEETFLLSRVNRFLLAGEEEANVENWNLVKKSLQQWLDSITNIDDIVRTTRENIVNSSAN</sequence>
<evidence type="ECO:0008006" key="3">
    <source>
        <dbReference type="Google" id="ProtNLM"/>
    </source>
</evidence>
<dbReference type="Proteomes" id="UP001204833">
    <property type="component" value="Unassembled WGS sequence"/>
</dbReference>
<dbReference type="GO" id="GO:0005852">
    <property type="term" value="C:eukaryotic translation initiation factor 3 complex"/>
    <property type="evidence" value="ECO:0007669"/>
    <property type="project" value="TreeGrafter"/>
</dbReference>
<protein>
    <recommendedName>
        <fullName evidence="3">PCI domain-containing protein</fullName>
    </recommendedName>
</protein>
<name>A0AAD5BE90_9ASCO</name>
<dbReference type="RefSeq" id="XP_051608248.1">
    <property type="nucleotide sequence ID" value="XM_051752639.1"/>
</dbReference>
<dbReference type="PANTHER" id="PTHR15350">
    <property type="entry name" value="COP9 SIGNALOSOME COMPLEX SUBUNIT 7/DENDRITIC CELL PROTEIN GA17"/>
    <property type="match status" value="1"/>
</dbReference>
<proteinExistence type="predicted"/>
<gene>
    <name evidence="1" type="ORF">KGF57_003239</name>
</gene>
<dbReference type="GO" id="GO:0002183">
    <property type="term" value="P:cytoplasmic translational initiation"/>
    <property type="evidence" value="ECO:0007669"/>
    <property type="project" value="TreeGrafter"/>
</dbReference>
<dbReference type="InterPro" id="IPR045237">
    <property type="entry name" value="COPS7/eIF3m"/>
</dbReference>
<dbReference type="PANTHER" id="PTHR15350:SF2">
    <property type="entry name" value="EUKARYOTIC TRANSLATION INITIATION FACTOR 3 SUBUNIT M"/>
    <property type="match status" value="1"/>
</dbReference>
<accession>A0AAD5BE90</accession>
<comment type="caution">
    <text evidence="1">The sequence shown here is derived from an EMBL/GenBank/DDBJ whole genome shotgun (WGS) entry which is preliminary data.</text>
</comment>
<keyword evidence="2" id="KW-1185">Reference proteome</keyword>
<dbReference type="EMBL" id="JAIHNG010000121">
    <property type="protein sequence ID" value="KAI5957545.1"/>
    <property type="molecule type" value="Genomic_DNA"/>
</dbReference>